<dbReference type="Proteomes" id="UP001215598">
    <property type="component" value="Unassembled WGS sequence"/>
</dbReference>
<protein>
    <recommendedName>
        <fullName evidence="2">DUF6535 domain-containing protein</fullName>
    </recommendedName>
</protein>
<dbReference type="EMBL" id="JARKIB010000053">
    <property type="protein sequence ID" value="KAJ7754011.1"/>
    <property type="molecule type" value="Genomic_DNA"/>
</dbReference>
<accession>A0AAD7J154</accession>
<gene>
    <name evidence="3" type="ORF">B0H16DRAFT_754904</name>
</gene>
<dbReference type="InterPro" id="IPR045338">
    <property type="entry name" value="DUF6535"/>
</dbReference>
<comment type="caution">
    <text evidence="3">The sequence shown here is derived from an EMBL/GenBank/DDBJ whole genome shotgun (WGS) entry which is preliminary data.</text>
</comment>
<reference evidence="3" key="1">
    <citation type="submission" date="2023-03" db="EMBL/GenBank/DDBJ databases">
        <title>Massive genome expansion in bonnet fungi (Mycena s.s.) driven by repeated elements and novel gene families across ecological guilds.</title>
        <authorList>
            <consortium name="Lawrence Berkeley National Laboratory"/>
            <person name="Harder C.B."/>
            <person name="Miyauchi S."/>
            <person name="Viragh M."/>
            <person name="Kuo A."/>
            <person name="Thoen E."/>
            <person name="Andreopoulos B."/>
            <person name="Lu D."/>
            <person name="Skrede I."/>
            <person name="Drula E."/>
            <person name="Henrissat B."/>
            <person name="Morin E."/>
            <person name="Kohler A."/>
            <person name="Barry K."/>
            <person name="LaButti K."/>
            <person name="Morin E."/>
            <person name="Salamov A."/>
            <person name="Lipzen A."/>
            <person name="Mereny Z."/>
            <person name="Hegedus B."/>
            <person name="Baldrian P."/>
            <person name="Stursova M."/>
            <person name="Weitz H."/>
            <person name="Taylor A."/>
            <person name="Grigoriev I.V."/>
            <person name="Nagy L.G."/>
            <person name="Martin F."/>
            <person name="Kauserud H."/>
        </authorList>
    </citation>
    <scope>NUCLEOTIDE SEQUENCE</scope>
    <source>
        <strain evidence="3">CBHHK182m</strain>
    </source>
</reference>
<evidence type="ECO:0000313" key="3">
    <source>
        <dbReference type="EMBL" id="KAJ7754011.1"/>
    </source>
</evidence>
<organism evidence="3 4">
    <name type="scientific">Mycena metata</name>
    <dbReference type="NCBI Taxonomy" id="1033252"/>
    <lineage>
        <taxon>Eukaryota</taxon>
        <taxon>Fungi</taxon>
        <taxon>Dikarya</taxon>
        <taxon>Basidiomycota</taxon>
        <taxon>Agaricomycotina</taxon>
        <taxon>Agaricomycetes</taxon>
        <taxon>Agaricomycetidae</taxon>
        <taxon>Agaricales</taxon>
        <taxon>Marasmiineae</taxon>
        <taxon>Mycenaceae</taxon>
        <taxon>Mycena</taxon>
    </lineage>
</organism>
<feature type="transmembrane region" description="Helical" evidence="1">
    <location>
        <begin position="91"/>
        <end position="113"/>
    </location>
</feature>
<keyword evidence="4" id="KW-1185">Reference proteome</keyword>
<name>A0AAD7J154_9AGAR</name>
<keyword evidence="1" id="KW-1133">Transmembrane helix</keyword>
<feature type="domain" description="DUF6535" evidence="2">
    <location>
        <begin position="66"/>
        <end position="110"/>
    </location>
</feature>
<proteinExistence type="predicted"/>
<sequence length="130" mass="14756">MESRVDSMDGPPVSDNDRLITVLLSCFAELIRKQEEQTQKQEEQADKLVEALKSKVPVTDKKTTFWNAYKTLADEHDKEFQQKYSTDLDTALIFAGLFSAISSAFIIQIQPGIHLVLVPFWSKGGNERHL</sequence>
<keyword evidence="1" id="KW-0812">Transmembrane</keyword>
<evidence type="ECO:0000313" key="4">
    <source>
        <dbReference type="Proteomes" id="UP001215598"/>
    </source>
</evidence>
<evidence type="ECO:0000256" key="1">
    <source>
        <dbReference type="SAM" id="Phobius"/>
    </source>
</evidence>
<dbReference type="AlphaFoldDB" id="A0AAD7J154"/>
<dbReference type="Pfam" id="PF20153">
    <property type="entry name" value="DUF6535"/>
    <property type="match status" value="1"/>
</dbReference>
<keyword evidence="1" id="KW-0472">Membrane</keyword>
<evidence type="ECO:0000259" key="2">
    <source>
        <dbReference type="Pfam" id="PF20153"/>
    </source>
</evidence>